<sequence length="330" mass="37435">MHLSVIIPVFNRPFEVRDLLESLSIQTDPVFEVIVVEDGSIIKCEDEVDTYQSKLNLHYTYISNSGPGQARNAGSRIAKGDYLIILDSDCVLPASYIETVRTSLSRNYSDAYGGPDRAREDFTSLQRAINYSMTSFFTTGGIRGGSEKLDKFHPRSFNMGYSAEVFERTGGFSTMRFGEDIDMSIRIIDAGFKTRLIKDAYVYHRRRTNFRRFFKQVYNSGIARINLYKRHPHSLKLVHLAPAAFTIGVGLIAALSVIVSSCFLLPLLFHTMFILLDATFRTRNVLIGLLAVITSYVQLLGYGFGFVHAFARRIIFKKGEFSLFIKSFYH</sequence>
<proteinExistence type="predicted"/>
<keyword evidence="1" id="KW-0472">Membrane</keyword>
<evidence type="ECO:0000259" key="2">
    <source>
        <dbReference type="Pfam" id="PF00535"/>
    </source>
</evidence>
<dbReference type="EMBL" id="BMER01000001">
    <property type="protein sequence ID" value="GGG87646.1"/>
    <property type="molecule type" value="Genomic_DNA"/>
</dbReference>
<comment type="caution">
    <text evidence="3">The sequence shown here is derived from an EMBL/GenBank/DDBJ whole genome shotgun (WGS) entry which is preliminary data.</text>
</comment>
<dbReference type="GO" id="GO:0016740">
    <property type="term" value="F:transferase activity"/>
    <property type="evidence" value="ECO:0007669"/>
    <property type="project" value="UniProtKB-KW"/>
</dbReference>
<feature type="transmembrane region" description="Helical" evidence="1">
    <location>
        <begin position="237"/>
        <end position="266"/>
    </location>
</feature>
<gene>
    <name evidence="3" type="ORF">GCM10007415_21850</name>
</gene>
<keyword evidence="3" id="KW-0808">Transferase</keyword>
<organism evidence="3 4">
    <name type="scientific">Parapedobacter pyrenivorans</name>
    <dbReference type="NCBI Taxonomy" id="1305674"/>
    <lineage>
        <taxon>Bacteria</taxon>
        <taxon>Pseudomonadati</taxon>
        <taxon>Bacteroidota</taxon>
        <taxon>Sphingobacteriia</taxon>
        <taxon>Sphingobacteriales</taxon>
        <taxon>Sphingobacteriaceae</taxon>
        <taxon>Parapedobacter</taxon>
    </lineage>
</organism>
<dbReference type="Proteomes" id="UP000660862">
    <property type="component" value="Unassembled WGS sequence"/>
</dbReference>
<keyword evidence="1" id="KW-1133">Transmembrane helix</keyword>
<reference evidence="3" key="1">
    <citation type="journal article" date="2014" name="Int. J. Syst. Evol. Microbiol.">
        <title>Complete genome sequence of Corynebacterium casei LMG S-19264T (=DSM 44701T), isolated from a smear-ripened cheese.</title>
        <authorList>
            <consortium name="US DOE Joint Genome Institute (JGI-PGF)"/>
            <person name="Walter F."/>
            <person name="Albersmeier A."/>
            <person name="Kalinowski J."/>
            <person name="Ruckert C."/>
        </authorList>
    </citation>
    <scope>NUCLEOTIDE SEQUENCE</scope>
    <source>
        <strain evidence="3">CGMCC 1.12195</strain>
    </source>
</reference>
<evidence type="ECO:0000256" key="1">
    <source>
        <dbReference type="SAM" id="Phobius"/>
    </source>
</evidence>
<keyword evidence="4" id="KW-1185">Reference proteome</keyword>
<name>A0A917HR30_9SPHI</name>
<dbReference type="InterPro" id="IPR029044">
    <property type="entry name" value="Nucleotide-diphossugar_trans"/>
</dbReference>
<dbReference type="AlphaFoldDB" id="A0A917HR30"/>
<reference evidence="3" key="2">
    <citation type="submission" date="2020-09" db="EMBL/GenBank/DDBJ databases">
        <authorList>
            <person name="Sun Q."/>
            <person name="Zhou Y."/>
        </authorList>
    </citation>
    <scope>NUCLEOTIDE SEQUENCE</scope>
    <source>
        <strain evidence="3">CGMCC 1.12195</strain>
    </source>
</reference>
<dbReference type="SUPFAM" id="SSF53448">
    <property type="entry name" value="Nucleotide-diphospho-sugar transferases"/>
    <property type="match status" value="1"/>
</dbReference>
<evidence type="ECO:0000313" key="4">
    <source>
        <dbReference type="Proteomes" id="UP000660862"/>
    </source>
</evidence>
<dbReference type="PANTHER" id="PTHR43685">
    <property type="entry name" value="GLYCOSYLTRANSFERASE"/>
    <property type="match status" value="1"/>
</dbReference>
<dbReference type="Gene3D" id="3.90.550.10">
    <property type="entry name" value="Spore Coat Polysaccharide Biosynthesis Protein SpsA, Chain A"/>
    <property type="match status" value="1"/>
</dbReference>
<dbReference type="InterPro" id="IPR001173">
    <property type="entry name" value="Glyco_trans_2-like"/>
</dbReference>
<dbReference type="InterPro" id="IPR050834">
    <property type="entry name" value="Glycosyltransf_2"/>
</dbReference>
<keyword evidence="1" id="KW-0812">Transmembrane</keyword>
<accession>A0A917HR30</accession>
<protein>
    <submittedName>
        <fullName evidence="3">Glycosyl transferase</fullName>
    </submittedName>
</protein>
<evidence type="ECO:0000313" key="3">
    <source>
        <dbReference type="EMBL" id="GGG87646.1"/>
    </source>
</evidence>
<feature type="domain" description="Glycosyltransferase 2-like" evidence="2">
    <location>
        <begin position="4"/>
        <end position="168"/>
    </location>
</feature>
<dbReference type="Pfam" id="PF00535">
    <property type="entry name" value="Glycos_transf_2"/>
    <property type="match status" value="1"/>
</dbReference>
<feature type="transmembrane region" description="Helical" evidence="1">
    <location>
        <begin position="286"/>
        <end position="311"/>
    </location>
</feature>
<dbReference type="PANTHER" id="PTHR43685:SF2">
    <property type="entry name" value="GLYCOSYLTRANSFERASE 2-LIKE DOMAIN-CONTAINING PROTEIN"/>
    <property type="match status" value="1"/>
</dbReference>